<dbReference type="Pfam" id="PF00589">
    <property type="entry name" value="Phage_integrase"/>
    <property type="match status" value="1"/>
</dbReference>
<gene>
    <name evidence="3" type="ORF">AtDm6_3149</name>
</gene>
<organism evidence="3 4">
    <name type="scientific">Acetobacter tropicalis</name>
    <dbReference type="NCBI Taxonomy" id="104102"/>
    <lineage>
        <taxon>Bacteria</taxon>
        <taxon>Pseudomonadati</taxon>
        <taxon>Pseudomonadota</taxon>
        <taxon>Alphaproteobacteria</taxon>
        <taxon>Acetobacterales</taxon>
        <taxon>Acetobacteraceae</taxon>
        <taxon>Acetobacter</taxon>
    </lineage>
</organism>
<dbReference type="InterPro" id="IPR002104">
    <property type="entry name" value="Integrase_catalytic"/>
</dbReference>
<dbReference type="AlphaFoldDB" id="A0A094YKI1"/>
<evidence type="ECO:0000256" key="1">
    <source>
        <dbReference type="ARBA" id="ARBA00023172"/>
    </source>
</evidence>
<dbReference type="GO" id="GO:0006310">
    <property type="term" value="P:DNA recombination"/>
    <property type="evidence" value="ECO:0007669"/>
    <property type="project" value="UniProtKB-KW"/>
</dbReference>
<accession>A0A094YKI1</accession>
<evidence type="ECO:0000259" key="2">
    <source>
        <dbReference type="PROSITE" id="PS51898"/>
    </source>
</evidence>
<dbReference type="CDD" id="cd00397">
    <property type="entry name" value="DNA_BRE_C"/>
    <property type="match status" value="1"/>
</dbReference>
<dbReference type="SUPFAM" id="SSF56349">
    <property type="entry name" value="DNA breaking-rejoining enzymes"/>
    <property type="match status" value="1"/>
</dbReference>
<dbReference type="PATRIC" id="fig|104102.7.peg.3103"/>
<dbReference type="STRING" id="104102.AtDm6_3149"/>
<dbReference type="Proteomes" id="UP000029448">
    <property type="component" value="Unassembled WGS sequence"/>
</dbReference>
<evidence type="ECO:0000313" key="3">
    <source>
        <dbReference type="EMBL" id="KGB21154.1"/>
    </source>
</evidence>
<dbReference type="EMBL" id="JOKM01000103">
    <property type="protein sequence ID" value="KGB21154.1"/>
    <property type="molecule type" value="Genomic_DNA"/>
</dbReference>
<sequence length="57" mass="6188">MPSSFSAHWLRHAHVSHSLDRGAHVHAVQRSVGHASLATTTRYAHVQDGDGSGKFLD</sequence>
<dbReference type="PROSITE" id="PS51898">
    <property type="entry name" value="TYR_RECOMBINASE"/>
    <property type="match status" value="1"/>
</dbReference>
<dbReference type="InterPro" id="IPR013762">
    <property type="entry name" value="Integrase-like_cat_sf"/>
</dbReference>
<feature type="domain" description="Tyr recombinase" evidence="2">
    <location>
        <begin position="1"/>
        <end position="57"/>
    </location>
</feature>
<dbReference type="GO" id="GO:0015074">
    <property type="term" value="P:DNA integration"/>
    <property type="evidence" value="ECO:0007669"/>
    <property type="project" value="InterPro"/>
</dbReference>
<name>A0A094YKI1_9PROT</name>
<dbReference type="Gene3D" id="1.10.443.10">
    <property type="entry name" value="Intergrase catalytic core"/>
    <property type="match status" value="1"/>
</dbReference>
<reference evidence="3 4" key="1">
    <citation type="submission" date="2014-06" db="EMBL/GenBank/DDBJ databases">
        <title>Functional and comparative genomic analyses of the Drosophila gut microbiota identify candidate symbiosis factors.</title>
        <authorList>
            <person name="Newell P.D."/>
            <person name="Chaston J.M."/>
            <person name="Douglas A.E."/>
        </authorList>
    </citation>
    <scope>NUCLEOTIDE SEQUENCE [LARGE SCALE GENOMIC DNA]</scope>
    <source>
        <strain evidence="3 4">DmCS_006</strain>
    </source>
</reference>
<proteinExistence type="predicted"/>
<comment type="caution">
    <text evidence="3">The sequence shown here is derived from an EMBL/GenBank/DDBJ whole genome shotgun (WGS) entry which is preliminary data.</text>
</comment>
<keyword evidence="1" id="KW-0233">DNA recombination</keyword>
<dbReference type="InterPro" id="IPR011010">
    <property type="entry name" value="DNA_brk_join_enz"/>
</dbReference>
<evidence type="ECO:0000313" key="4">
    <source>
        <dbReference type="Proteomes" id="UP000029448"/>
    </source>
</evidence>
<keyword evidence="4" id="KW-1185">Reference proteome</keyword>
<dbReference type="GO" id="GO:0003677">
    <property type="term" value="F:DNA binding"/>
    <property type="evidence" value="ECO:0007669"/>
    <property type="project" value="InterPro"/>
</dbReference>
<protein>
    <submittedName>
        <fullName evidence="3">Integrase</fullName>
    </submittedName>
</protein>